<evidence type="ECO:0000259" key="5">
    <source>
        <dbReference type="PROSITE" id="PS51296"/>
    </source>
</evidence>
<dbReference type="EMBL" id="PHFW01000002">
    <property type="protein sequence ID" value="PQM29279.1"/>
    <property type="molecule type" value="Genomic_DNA"/>
</dbReference>
<gene>
    <name evidence="6" type="ORF">CVO77_07900</name>
</gene>
<dbReference type="CDD" id="cd03528">
    <property type="entry name" value="Rieske_RO_ferredoxin"/>
    <property type="match status" value="1"/>
</dbReference>
<dbReference type="PROSITE" id="PS51296">
    <property type="entry name" value="RIESKE"/>
    <property type="match status" value="1"/>
</dbReference>
<evidence type="ECO:0000313" key="7">
    <source>
        <dbReference type="Proteomes" id="UP000238954"/>
    </source>
</evidence>
<dbReference type="InterPro" id="IPR036922">
    <property type="entry name" value="Rieske_2Fe-2S_sf"/>
</dbReference>
<dbReference type="GO" id="GO:0046872">
    <property type="term" value="F:metal ion binding"/>
    <property type="evidence" value="ECO:0007669"/>
    <property type="project" value="UniProtKB-KW"/>
</dbReference>
<accession>A0A2S8BAL9</accession>
<keyword evidence="4" id="KW-0411">Iron-sulfur</keyword>
<keyword evidence="1" id="KW-0001">2Fe-2S</keyword>
<dbReference type="GO" id="GO:0051537">
    <property type="term" value="F:2 iron, 2 sulfur cluster binding"/>
    <property type="evidence" value="ECO:0007669"/>
    <property type="project" value="UniProtKB-KW"/>
</dbReference>
<protein>
    <submittedName>
        <fullName evidence="6">(2Fe-2S)-binding protein</fullName>
    </submittedName>
</protein>
<proteinExistence type="predicted"/>
<organism evidence="6 7">
    <name type="scientific">Sphingopyxis lindanitolerans</name>
    <dbReference type="NCBI Taxonomy" id="2054227"/>
    <lineage>
        <taxon>Bacteria</taxon>
        <taxon>Pseudomonadati</taxon>
        <taxon>Pseudomonadota</taxon>
        <taxon>Alphaproteobacteria</taxon>
        <taxon>Sphingomonadales</taxon>
        <taxon>Sphingomonadaceae</taxon>
        <taxon>Sphingopyxis</taxon>
    </lineage>
</organism>
<reference evidence="7" key="1">
    <citation type="submission" date="2017-11" db="EMBL/GenBank/DDBJ databases">
        <title>The complete genome sequence of Sphingopyxis pomeranensis sp. nov. strain WS5A3p.</title>
        <authorList>
            <person name="Kaminski M.A."/>
        </authorList>
    </citation>
    <scope>NUCLEOTIDE SEQUENCE [LARGE SCALE GENOMIC DNA]</scope>
    <source>
        <strain evidence="7">WS5A3p</strain>
    </source>
</reference>
<name>A0A2S8BAL9_9SPHN</name>
<keyword evidence="3" id="KW-0408">Iron</keyword>
<keyword evidence="7" id="KW-1185">Reference proteome</keyword>
<dbReference type="Proteomes" id="UP000238954">
    <property type="component" value="Chromosome"/>
</dbReference>
<comment type="caution">
    <text evidence="6">The sequence shown here is derived from an EMBL/GenBank/DDBJ whole genome shotgun (WGS) entry which is preliminary data.</text>
</comment>
<dbReference type="Gene3D" id="2.102.10.10">
    <property type="entry name" value="Rieske [2Fe-2S] iron-sulphur domain"/>
    <property type="match status" value="1"/>
</dbReference>
<evidence type="ECO:0000313" key="6">
    <source>
        <dbReference type="EMBL" id="PQM29279.1"/>
    </source>
</evidence>
<dbReference type="InterPro" id="IPR017941">
    <property type="entry name" value="Rieske_2Fe-2S"/>
</dbReference>
<sequence length="108" mass="11465">MERLRLCPIGDPQDGEPVAIPAGTYPPLAVYNVDGQYYVTANTCTHGNAQLTDGYQDGATIECPYHGGAFDIPSGAATTYPCQIPLKTYEVTIEDGWVTIDAPGAPES</sequence>
<dbReference type="SUPFAM" id="SSF50022">
    <property type="entry name" value="ISP domain"/>
    <property type="match status" value="1"/>
</dbReference>
<feature type="domain" description="Rieske" evidence="5">
    <location>
        <begin position="4"/>
        <end position="100"/>
    </location>
</feature>
<evidence type="ECO:0000256" key="4">
    <source>
        <dbReference type="ARBA" id="ARBA00023014"/>
    </source>
</evidence>
<evidence type="ECO:0000256" key="1">
    <source>
        <dbReference type="ARBA" id="ARBA00022714"/>
    </source>
</evidence>
<dbReference type="AlphaFoldDB" id="A0A2S8BAL9"/>
<keyword evidence="2" id="KW-0479">Metal-binding</keyword>
<evidence type="ECO:0000256" key="2">
    <source>
        <dbReference type="ARBA" id="ARBA00022723"/>
    </source>
</evidence>
<dbReference type="OrthoDB" id="9800167at2"/>
<evidence type="ECO:0000256" key="3">
    <source>
        <dbReference type="ARBA" id="ARBA00023004"/>
    </source>
</evidence>
<dbReference type="Pfam" id="PF00355">
    <property type="entry name" value="Rieske"/>
    <property type="match status" value="1"/>
</dbReference>